<evidence type="ECO:0000256" key="6">
    <source>
        <dbReference type="PROSITE-ProRule" id="PRU00076"/>
    </source>
</evidence>
<dbReference type="InterPro" id="IPR008979">
    <property type="entry name" value="Galactose-bd-like_sf"/>
</dbReference>
<evidence type="ECO:0000256" key="2">
    <source>
        <dbReference type="ARBA" id="ARBA00022729"/>
    </source>
</evidence>
<dbReference type="GO" id="GO:0000902">
    <property type="term" value="P:cell morphogenesis"/>
    <property type="evidence" value="ECO:0007669"/>
    <property type="project" value="UniProtKB-ARBA"/>
</dbReference>
<proteinExistence type="predicted"/>
<dbReference type="PROSITE" id="PS50234">
    <property type="entry name" value="VWFA"/>
    <property type="match status" value="1"/>
</dbReference>
<dbReference type="Gene3D" id="2.60.120.260">
    <property type="entry name" value="Galactose-binding domain-like"/>
    <property type="match status" value="1"/>
</dbReference>
<dbReference type="Gene3D" id="2.10.50.10">
    <property type="entry name" value="Tumor Necrosis Factor Receptor, subunit A, domain 2"/>
    <property type="match status" value="3"/>
</dbReference>
<dbReference type="FunFam" id="2.10.50.10:FF:000032">
    <property type="entry name" value="Uncharacterized protein, isoform A"/>
    <property type="match status" value="1"/>
</dbReference>
<keyword evidence="3" id="KW-0677">Repeat</keyword>
<gene>
    <name evidence="13" type="ORF">OS493_033396</name>
</gene>
<feature type="domain" description="EGF-like" evidence="9">
    <location>
        <begin position="911"/>
        <end position="947"/>
    </location>
</feature>
<dbReference type="Pfam" id="PF00008">
    <property type="entry name" value="EGF"/>
    <property type="match status" value="1"/>
</dbReference>
<dbReference type="GO" id="GO:0005509">
    <property type="term" value="F:calcium ion binding"/>
    <property type="evidence" value="ECO:0007669"/>
    <property type="project" value="InterPro"/>
</dbReference>
<dbReference type="InterPro" id="IPR001881">
    <property type="entry name" value="EGF-like_Ca-bd_dom"/>
</dbReference>
<evidence type="ECO:0000259" key="11">
    <source>
        <dbReference type="PROSITE" id="PS50825"/>
    </source>
</evidence>
<dbReference type="Pfam" id="PF07699">
    <property type="entry name" value="Ephrin_rec_like"/>
    <property type="match status" value="3"/>
</dbReference>
<dbReference type="Pfam" id="PF00084">
    <property type="entry name" value="Sushi"/>
    <property type="match status" value="6"/>
</dbReference>
<evidence type="ECO:0000313" key="13">
    <source>
        <dbReference type="EMBL" id="KAJ7352854.1"/>
    </source>
</evidence>
<keyword evidence="4 6" id="KW-1015">Disulfide bond</keyword>
<evidence type="ECO:0000256" key="7">
    <source>
        <dbReference type="PROSITE-ProRule" id="PRU00302"/>
    </source>
</evidence>
<dbReference type="EMBL" id="MU827345">
    <property type="protein sequence ID" value="KAJ7352854.1"/>
    <property type="molecule type" value="Genomic_DNA"/>
</dbReference>
<feature type="domain" description="F5/8 type C" evidence="8">
    <location>
        <begin position="1013"/>
        <end position="1174"/>
    </location>
</feature>
<dbReference type="Pfam" id="PF00754">
    <property type="entry name" value="F5_F8_type_C"/>
    <property type="match status" value="1"/>
</dbReference>
<keyword evidence="14" id="KW-1185">Reference proteome</keyword>
<dbReference type="InterPro" id="IPR000742">
    <property type="entry name" value="EGF"/>
</dbReference>
<dbReference type="GO" id="GO:0005886">
    <property type="term" value="C:plasma membrane"/>
    <property type="evidence" value="ECO:0007669"/>
    <property type="project" value="UniProtKB-ARBA"/>
</dbReference>
<evidence type="ECO:0008006" key="15">
    <source>
        <dbReference type="Google" id="ProtNLM"/>
    </source>
</evidence>
<dbReference type="PROSITE" id="PS01186">
    <property type="entry name" value="EGF_2"/>
    <property type="match status" value="3"/>
</dbReference>
<dbReference type="PROSITE" id="PS50022">
    <property type="entry name" value="FA58C_3"/>
    <property type="match status" value="1"/>
</dbReference>
<dbReference type="SMART" id="SM00181">
    <property type="entry name" value="EGF"/>
    <property type="match status" value="4"/>
</dbReference>
<dbReference type="SMART" id="SM01411">
    <property type="entry name" value="Ephrin_rec_like"/>
    <property type="match status" value="4"/>
</dbReference>
<dbReference type="Gene3D" id="3.40.50.410">
    <property type="entry name" value="von Willebrand factor, type A domain"/>
    <property type="match status" value="1"/>
</dbReference>
<feature type="disulfide bond" evidence="7">
    <location>
        <begin position="1371"/>
        <end position="1398"/>
    </location>
</feature>
<dbReference type="Gene3D" id="2.10.25.10">
    <property type="entry name" value="Laminin"/>
    <property type="match status" value="4"/>
</dbReference>
<evidence type="ECO:0000256" key="5">
    <source>
        <dbReference type="ARBA" id="ARBA00023180"/>
    </source>
</evidence>
<dbReference type="FunFam" id="2.10.25.10:FF:000240">
    <property type="entry name" value="Vitamin K-dependent protein S"/>
    <property type="match status" value="2"/>
</dbReference>
<dbReference type="SUPFAM" id="SSF57535">
    <property type="entry name" value="Complement control module/SCR domain"/>
    <property type="match status" value="6"/>
</dbReference>
<dbReference type="SMART" id="SM00179">
    <property type="entry name" value="EGF_CA"/>
    <property type="match status" value="4"/>
</dbReference>
<evidence type="ECO:0000259" key="8">
    <source>
        <dbReference type="PROSITE" id="PS50022"/>
    </source>
</evidence>
<dbReference type="InterPro" id="IPR009030">
    <property type="entry name" value="Growth_fac_rcpt_cys_sf"/>
</dbReference>
<dbReference type="Gene3D" id="2.10.70.10">
    <property type="entry name" value="Complement Module, domain 1"/>
    <property type="match status" value="7"/>
</dbReference>
<dbReference type="SUPFAM" id="SSF53300">
    <property type="entry name" value="vWA-like"/>
    <property type="match status" value="1"/>
</dbReference>
<dbReference type="GO" id="GO:0048666">
    <property type="term" value="P:neuron development"/>
    <property type="evidence" value="ECO:0007669"/>
    <property type="project" value="UniProtKB-ARBA"/>
</dbReference>
<dbReference type="InterPro" id="IPR035976">
    <property type="entry name" value="Sushi/SCR/CCP_sf"/>
</dbReference>
<dbReference type="InterPro" id="IPR036465">
    <property type="entry name" value="vWFA_dom_sf"/>
</dbReference>
<feature type="domain" description="Sushi" evidence="12">
    <location>
        <begin position="216"/>
        <end position="278"/>
    </location>
</feature>
<dbReference type="InterPro" id="IPR000152">
    <property type="entry name" value="EGF-type_Asp/Asn_hydroxyl_site"/>
</dbReference>
<feature type="domain" description="EGF-like" evidence="9">
    <location>
        <begin position="1261"/>
        <end position="1299"/>
    </location>
</feature>
<dbReference type="CDD" id="cd00033">
    <property type="entry name" value="CCP"/>
    <property type="match status" value="7"/>
</dbReference>
<dbReference type="Proteomes" id="UP001163046">
    <property type="component" value="Unassembled WGS sequence"/>
</dbReference>
<keyword evidence="7" id="KW-0768">Sushi</keyword>
<feature type="domain" description="Sushi" evidence="12">
    <location>
        <begin position="279"/>
        <end position="340"/>
    </location>
</feature>
<dbReference type="InterPro" id="IPR018097">
    <property type="entry name" value="EGF_Ca-bd_CS"/>
</dbReference>
<feature type="disulfide bond" evidence="7">
    <location>
        <begin position="311"/>
        <end position="338"/>
    </location>
</feature>
<dbReference type="PROSITE" id="PS00022">
    <property type="entry name" value="EGF_1"/>
    <property type="match status" value="1"/>
</dbReference>
<accession>A0A9W9YKF7</accession>
<evidence type="ECO:0000256" key="4">
    <source>
        <dbReference type="ARBA" id="ARBA00023157"/>
    </source>
</evidence>
<dbReference type="OrthoDB" id="5955439at2759"/>
<dbReference type="PROSITE" id="PS50825">
    <property type="entry name" value="HYR"/>
    <property type="match status" value="1"/>
</dbReference>
<keyword evidence="1 6" id="KW-0245">EGF-like domain</keyword>
<dbReference type="PROSITE" id="PS50026">
    <property type="entry name" value="EGF_3"/>
    <property type="match status" value="4"/>
</dbReference>
<feature type="domain" description="HYR" evidence="11">
    <location>
        <begin position="410"/>
        <end position="494"/>
    </location>
</feature>
<evidence type="ECO:0000259" key="10">
    <source>
        <dbReference type="PROSITE" id="PS50234"/>
    </source>
</evidence>
<protein>
    <recommendedName>
        <fullName evidence="15">Sushi, von Willebrand factor type A, EGF and pentraxin domain-containing protein 1-like</fullName>
    </recommendedName>
</protein>
<dbReference type="SMART" id="SM00032">
    <property type="entry name" value="CCP"/>
    <property type="match status" value="7"/>
</dbReference>
<dbReference type="PANTHER" id="PTHR24039">
    <property type="entry name" value="FIBRILLIN-RELATED"/>
    <property type="match status" value="1"/>
</dbReference>
<dbReference type="SUPFAM" id="SSF57184">
    <property type="entry name" value="Growth factor receptor domain"/>
    <property type="match status" value="2"/>
</dbReference>
<keyword evidence="2" id="KW-0732">Signal</keyword>
<reference evidence="13" key="1">
    <citation type="submission" date="2023-01" db="EMBL/GenBank/DDBJ databases">
        <title>Genome assembly of the deep-sea coral Lophelia pertusa.</title>
        <authorList>
            <person name="Herrera S."/>
            <person name="Cordes E."/>
        </authorList>
    </citation>
    <scope>NUCLEOTIDE SEQUENCE</scope>
    <source>
        <strain evidence="13">USNM1676648</strain>
        <tissue evidence="13">Polyp</tissue>
    </source>
</reference>
<feature type="domain" description="Sushi" evidence="12">
    <location>
        <begin position="1464"/>
        <end position="1527"/>
    </location>
</feature>
<dbReference type="PROSITE" id="PS50923">
    <property type="entry name" value="SUSHI"/>
    <property type="match status" value="7"/>
</dbReference>
<dbReference type="SUPFAM" id="SSF57196">
    <property type="entry name" value="EGF/Laminin"/>
    <property type="match status" value="1"/>
</dbReference>
<dbReference type="PANTHER" id="PTHR24039:SF53">
    <property type="entry name" value="EGF-LIKE DOMAIN-CONTAINING PROTEIN"/>
    <property type="match status" value="1"/>
</dbReference>
<dbReference type="SUPFAM" id="SSF49785">
    <property type="entry name" value="Galactose-binding domain-like"/>
    <property type="match status" value="1"/>
</dbReference>
<name>A0A9W9YKF7_9CNID</name>
<dbReference type="Pfam" id="PF14670">
    <property type="entry name" value="FXa_inhibition"/>
    <property type="match status" value="1"/>
</dbReference>
<feature type="domain" description="Sushi" evidence="12">
    <location>
        <begin position="341"/>
        <end position="411"/>
    </location>
</feature>
<dbReference type="PROSITE" id="PS01187">
    <property type="entry name" value="EGF_CA"/>
    <property type="match status" value="1"/>
</dbReference>
<dbReference type="InterPro" id="IPR000436">
    <property type="entry name" value="Sushi_SCR_CCP_dom"/>
</dbReference>
<feature type="domain" description="EGF-like" evidence="9">
    <location>
        <begin position="1223"/>
        <end position="1260"/>
    </location>
</feature>
<feature type="domain" description="Sushi" evidence="12">
    <location>
        <begin position="1401"/>
        <end position="1463"/>
    </location>
</feature>
<organism evidence="13 14">
    <name type="scientific">Desmophyllum pertusum</name>
    <dbReference type="NCBI Taxonomy" id="174260"/>
    <lineage>
        <taxon>Eukaryota</taxon>
        <taxon>Metazoa</taxon>
        <taxon>Cnidaria</taxon>
        <taxon>Anthozoa</taxon>
        <taxon>Hexacorallia</taxon>
        <taxon>Scleractinia</taxon>
        <taxon>Caryophylliina</taxon>
        <taxon>Caryophylliidae</taxon>
        <taxon>Desmophyllum</taxon>
    </lineage>
</organism>
<dbReference type="InterPro" id="IPR003410">
    <property type="entry name" value="HYR_dom"/>
</dbReference>
<dbReference type="GO" id="GO:0042063">
    <property type="term" value="P:gliogenesis"/>
    <property type="evidence" value="ECO:0007669"/>
    <property type="project" value="UniProtKB-ARBA"/>
</dbReference>
<feature type="disulfide bond" evidence="7">
    <location>
        <begin position="1434"/>
        <end position="1461"/>
    </location>
</feature>
<dbReference type="InterPro" id="IPR011641">
    <property type="entry name" value="Tyr-kin_ephrin_A/B_rcpt-like"/>
</dbReference>
<feature type="domain" description="Sushi" evidence="12">
    <location>
        <begin position="1342"/>
        <end position="1400"/>
    </location>
</feature>
<feature type="disulfide bond" evidence="6">
    <location>
        <begin position="937"/>
        <end position="946"/>
    </location>
</feature>
<dbReference type="CDD" id="cd00054">
    <property type="entry name" value="EGF_CA"/>
    <property type="match status" value="3"/>
</dbReference>
<evidence type="ECO:0000259" key="9">
    <source>
        <dbReference type="PROSITE" id="PS50026"/>
    </source>
</evidence>
<evidence type="ECO:0000256" key="3">
    <source>
        <dbReference type="ARBA" id="ARBA00022737"/>
    </source>
</evidence>
<dbReference type="Pfam" id="PF12662">
    <property type="entry name" value="cEGF"/>
    <property type="match status" value="2"/>
</dbReference>
<dbReference type="InterPro" id="IPR000421">
    <property type="entry name" value="FA58C"/>
</dbReference>
<feature type="domain" description="VWFA" evidence="10">
    <location>
        <begin position="1"/>
        <end position="104"/>
    </location>
</feature>
<comment type="caution">
    <text evidence="6">Lacks conserved residue(s) required for the propagation of feature annotation.</text>
</comment>
<evidence type="ECO:0000256" key="1">
    <source>
        <dbReference type="ARBA" id="ARBA00022536"/>
    </source>
</evidence>
<dbReference type="FunFam" id="2.10.25.10:FF:000230">
    <property type="entry name" value="Delta-like protein"/>
    <property type="match status" value="1"/>
</dbReference>
<dbReference type="InterPro" id="IPR002035">
    <property type="entry name" value="VWF_A"/>
</dbReference>
<dbReference type="PROSITE" id="PS00010">
    <property type="entry name" value="ASX_HYDROXYL"/>
    <property type="match status" value="4"/>
</dbReference>
<dbReference type="InterPro" id="IPR026823">
    <property type="entry name" value="cEGF"/>
</dbReference>
<dbReference type="Pfam" id="PF00092">
    <property type="entry name" value="VWA"/>
    <property type="match status" value="1"/>
</dbReference>
<keyword evidence="5" id="KW-0325">Glycoprotein</keyword>
<dbReference type="Pfam" id="PF02494">
    <property type="entry name" value="HYR"/>
    <property type="match status" value="1"/>
</dbReference>
<comment type="caution">
    <text evidence="13">The sequence shown here is derived from an EMBL/GenBank/DDBJ whole genome shotgun (WGS) entry which is preliminary data.</text>
</comment>
<sequence>MVGGTNMKDAFELAWEVCLNNGEKRTGQIKTVVMLLTDGYWNEPWDDPSPLSRAKDLLAGDVEIFAIGVGGINFEQLRSLVSDPDKHAFKLKDFTEFGELATYIRGDPYEAVWQVDGVDPSKCNNNCDVKAECCCGLVYGDYKCGCFKGYAGSGLVGQCHECTPSTYKDFDGYAPTCTACPANSGHQLTGSKTISDCKCFTGYSGKPQNGEDCTIRNCETLVAPANGKITGHCYRTYGSSCTFECSEGYELTGTATRTCTVKAGDIMDWSGTTVTCTVIRCPIQTVINADPPTGTCTDPSPVYRTDCSYACRTGYNIKGSKKITCQLDKNWSPAAPTCEQVTCPALPKAAVGTYIPATCDDGESPYPTTCELRCPSGYHISYLPTSIISDQRTCELNGTWEYRASTPTCKDTEPPVVGNCPSDINIDNATSSTIRVNWERPTCTDNSGIPPFVTSNKQSGDTYGVPSSTEVLYTVSDDEGNVNKNCSFRITIKKKACVMYPPPKNGALACTGADSDFPMCGVRCQRGFDFAFHPAFLYWCADGIWQLSIFDSETVPQLPWPDCAKTDNPGAGMMSNYPGFYFDGDCNDPSVQDQMKKDFFDYISGGYFPEIFCKMNPECTEDSVTIFCGDTSAPERRRKRRSVREVSIRYDYIKKFTDQESNDQAGQDAFNKEKAILETFRTEVDTSVKKATGEELKDYDPKNYNLGPVEAYCSEDGAVVRKCNEADLNCSDPPCKCSKNTGTITKCTRCPVGTFYDSHEDNNCTLCAEGTYSPNEGALACDKCPEGTWTIGTRQENFTACTAECGPGLFSSTGIATCSSCRVGTYSTGKRNKACVSCPTGTVTVITAAKGIEDCGMQCGPGTYSDNGVEPCLPCPVGSYQTDTGQTACLPCPGQESTHGTGASSTEYCGEVDTCVSSPCINGGTCVNTKESYRCDCAPGFKGQNCEKEIDECLGKPCYKSSICVNKSPPRRGHFIRRTSPTYQEAMTKWWTTLPQNPVHRLAFLKLPSSADCLKSLGVSTRYRIPDADMTASSQFDSHHAPSGGRLNAQDQLNSQGTVTQIGGWAALTRDQNQWLQIKFDQIFQISGVATQGRSDSTQWVTSYKLEYSSDGSSWTYYPDLSLNLRIVPTNAALHLVRMLEFVSTDTMTTYVHVKLVIQERTARQRPIVRSIGAPMYGTKSSSNYDAGSTITFTCNAGYSLQGSSSRTCQDGGWSGTHPKCPDTDECANSPCNQFCTNTNGGYVCNCNKGYELQGSTTCVDIDECSKGACSHTCHNSAGSFTCSCPSGLELDSGKRSCKDIDECATSNGGCEHLCTNTYQSFYCECRQGYTLSGDKKTCLALSCPALSDPANGAVTLSSGLVKGSTATYTCNNGYTASFATTRDCEADGQWSGETPSCIRVYCAEIGQVEYATRAQTGVENNKNVLGTTATFTCQANYILVNDATRTCQQDGTWSGVQPRCIAAFCSPVPVPANGAVNGYRYELGATLRISCDIGYNLVPASSSFRTCVDDGQGGGKWTEQDPVCQLVDCGDPGDPLVVSVT</sequence>
<feature type="domain" description="EGF-like" evidence="9">
    <location>
        <begin position="1300"/>
        <end position="1340"/>
    </location>
</feature>
<feature type="domain" description="Sushi" evidence="12">
    <location>
        <begin position="1170"/>
        <end position="1223"/>
    </location>
</feature>
<evidence type="ECO:0000313" key="14">
    <source>
        <dbReference type="Proteomes" id="UP001163046"/>
    </source>
</evidence>
<evidence type="ECO:0000259" key="12">
    <source>
        <dbReference type="PROSITE" id="PS50923"/>
    </source>
</evidence>